<evidence type="ECO:0000256" key="1">
    <source>
        <dbReference type="ARBA" id="ARBA00022729"/>
    </source>
</evidence>
<feature type="signal peptide" evidence="5">
    <location>
        <begin position="1"/>
        <end position="25"/>
    </location>
</feature>
<keyword evidence="1 5" id="KW-0732">Signal</keyword>
<feature type="domain" description="Thioredoxin" evidence="6">
    <location>
        <begin position="23"/>
        <end position="172"/>
    </location>
</feature>
<feature type="chain" id="PRO_5041410427" evidence="5">
    <location>
        <begin position="26"/>
        <end position="232"/>
    </location>
</feature>
<accession>A0AA41Z1T9</accession>
<evidence type="ECO:0000259" key="6">
    <source>
        <dbReference type="PROSITE" id="PS51352"/>
    </source>
</evidence>
<protein>
    <submittedName>
        <fullName evidence="7">Thioredoxin domain-containing protein</fullName>
    </submittedName>
</protein>
<dbReference type="PROSITE" id="PS51257">
    <property type="entry name" value="PROKAR_LIPOPROTEIN"/>
    <property type="match status" value="1"/>
</dbReference>
<dbReference type="PROSITE" id="PS51352">
    <property type="entry name" value="THIOREDOXIN_2"/>
    <property type="match status" value="1"/>
</dbReference>
<dbReference type="EMBL" id="JAMOIM010000023">
    <property type="protein sequence ID" value="MCW6511280.1"/>
    <property type="molecule type" value="Genomic_DNA"/>
</dbReference>
<proteinExistence type="predicted"/>
<dbReference type="PANTHER" id="PTHR13887">
    <property type="entry name" value="GLUTATHIONE S-TRANSFERASE KAPPA"/>
    <property type="match status" value="1"/>
</dbReference>
<dbReference type="SUPFAM" id="SSF52833">
    <property type="entry name" value="Thioredoxin-like"/>
    <property type="match status" value="1"/>
</dbReference>
<dbReference type="InterPro" id="IPR036249">
    <property type="entry name" value="Thioredoxin-like_sf"/>
</dbReference>
<dbReference type="PANTHER" id="PTHR13887:SF14">
    <property type="entry name" value="DISULFIDE BOND FORMATION PROTEIN D"/>
    <property type="match status" value="1"/>
</dbReference>
<dbReference type="GO" id="GO:0016491">
    <property type="term" value="F:oxidoreductase activity"/>
    <property type="evidence" value="ECO:0007669"/>
    <property type="project" value="UniProtKB-KW"/>
</dbReference>
<evidence type="ECO:0000256" key="3">
    <source>
        <dbReference type="ARBA" id="ARBA00023157"/>
    </source>
</evidence>
<keyword evidence="2" id="KW-0560">Oxidoreductase</keyword>
<organism evidence="7 8">
    <name type="scientific">Lichenifustis flavocetrariae</name>
    <dbReference type="NCBI Taxonomy" id="2949735"/>
    <lineage>
        <taxon>Bacteria</taxon>
        <taxon>Pseudomonadati</taxon>
        <taxon>Pseudomonadota</taxon>
        <taxon>Alphaproteobacteria</taxon>
        <taxon>Hyphomicrobiales</taxon>
        <taxon>Lichenihabitantaceae</taxon>
        <taxon>Lichenifustis</taxon>
    </lineage>
</organism>
<evidence type="ECO:0000256" key="2">
    <source>
        <dbReference type="ARBA" id="ARBA00023002"/>
    </source>
</evidence>
<dbReference type="Gene3D" id="3.40.30.10">
    <property type="entry name" value="Glutaredoxin"/>
    <property type="match status" value="1"/>
</dbReference>
<dbReference type="Pfam" id="PF01323">
    <property type="entry name" value="DSBA"/>
    <property type="match status" value="1"/>
</dbReference>
<keyword evidence="4" id="KW-0676">Redox-active center</keyword>
<reference evidence="7" key="1">
    <citation type="submission" date="2022-05" db="EMBL/GenBank/DDBJ databases">
        <authorList>
            <person name="Pankratov T."/>
        </authorList>
    </citation>
    <scope>NUCLEOTIDE SEQUENCE</scope>
    <source>
        <strain evidence="7">BP6-180914</strain>
    </source>
</reference>
<gene>
    <name evidence="7" type="ORF">M8523_25155</name>
</gene>
<dbReference type="InterPro" id="IPR001853">
    <property type="entry name" value="DSBA-like_thioredoxin_dom"/>
</dbReference>
<sequence>MPRPMAARAKSHAMAVMTLCGMLFACTLLHAETARPADPELSRTALLSDPATPSGGNPNGDVTVVEFFDYNCPVCVRTQPAFEAFLAADQGVRVVYKDWPIFGVGSVAAARVALAAQWQGRYATVHWALLHAPMRKVSVDQAMTIAVAAGADGPRLAADLAAHGPEIDAVLARTEKQADKLGLQGTPAFLIGPLLVEQPLDVAGFKAAAADARSRAGATIRMPADDAQRRDD</sequence>
<comment type="caution">
    <text evidence="7">The sequence shown here is derived from an EMBL/GenBank/DDBJ whole genome shotgun (WGS) entry which is preliminary data.</text>
</comment>
<evidence type="ECO:0000256" key="5">
    <source>
        <dbReference type="SAM" id="SignalP"/>
    </source>
</evidence>
<dbReference type="RefSeq" id="WP_282587658.1">
    <property type="nucleotide sequence ID" value="NZ_JAMOIM010000023.1"/>
</dbReference>
<evidence type="ECO:0000313" key="8">
    <source>
        <dbReference type="Proteomes" id="UP001165667"/>
    </source>
</evidence>
<keyword evidence="3" id="KW-1015">Disulfide bond</keyword>
<keyword evidence="8" id="KW-1185">Reference proteome</keyword>
<evidence type="ECO:0000256" key="4">
    <source>
        <dbReference type="ARBA" id="ARBA00023284"/>
    </source>
</evidence>
<evidence type="ECO:0000313" key="7">
    <source>
        <dbReference type="EMBL" id="MCW6511280.1"/>
    </source>
</evidence>
<dbReference type="InterPro" id="IPR013766">
    <property type="entry name" value="Thioredoxin_domain"/>
</dbReference>
<dbReference type="Proteomes" id="UP001165667">
    <property type="component" value="Unassembled WGS sequence"/>
</dbReference>
<name>A0AA41Z1T9_9HYPH</name>
<dbReference type="AlphaFoldDB" id="A0AA41Z1T9"/>